<dbReference type="AlphaFoldDB" id="A0A142BU45"/>
<dbReference type="EMBL" id="KU221507">
    <property type="protein sequence ID" value="AMP41633.1"/>
    <property type="molecule type" value="Genomic_DNA"/>
</dbReference>
<feature type="compositionally biased region" description="Basic and acidic residues" evidence="1">
    <location>
        <begin position="215"/>
        <end position="229"/>
    </location>
</feature>
<name>A0A142BU45_9BACT</name>
<accession>A0A142BU45</accession>
<evidence type="ECO:0000256" key="1">
    <source>
        <dbReference type="SAM" id="MobiDB-lite"/>
    </source>
</evidence>
<reference evidence="2" key="1">
    <citation type="submission" date="2015-12" db="EMBL/GenBank/DDBJ databases">
        <authorList>
            <person name="Shamseldin A."/>
            <person name="Moawad H."/>
            <person name="Abd El-Rahim W.M."/>
            <person name="Sadowsky M.J."/>
        </authorList>
    </citation>
    <scope>NUCLEOTIDE SEQUENCE</scope>
</reference>
<sequence>MEKGFRYMMSHMGDYVVDMIDKVSDAAKASAKGVVLTYDIRDLRGRKKDLLKRIGKRLTECRGIDGGAFIARDETLSSLLEEFDAVEGKAETLLKERTERLYPTGAASCVPTTTGLEGAVDITPAVEVVSEPVETVVAGEAGSEPIEAAAEEVSSEPVETATGEAVSEPVEAVAAGDVGSEPVEAVAAEDVGSEPVEAVSGEVVNEPVEATDAASEGHGKDDQTHNEGY</sequence>
<feature type="region of interest" description="Disordered" evidence="1">
    <location>
        <begin position="189"/>
        <end position="229"/>
    </location>
</feature>
<organism evidence="2">
    <name type="scientific">uncultured Nitrospirota bacterium</name>
    <dbReference type="NCBI Taxonomy" id="170969"/>
    <lineage>
        <taxon>Bacteria</taxon>
        <taxon>Pseudomonadati</taxon>
        <taxon>Nitrospirota</taxon>
        <taxon>environmental samples</taxon>
    </lineage>
</organism>
<evidence type="ECO:0000313" key="2">
    <source>
        <dbReference type="EMBL" id="AMP41633.1"/>
    </source>
</evidence>
<proteinExistence type="predicted"/>
<protein>
    <submittedName>
        <fullName evidence="2">Magnetosome protein Mad10</fullName>
    </submittedName>
</protein>